<dbReference type="AlphaFoldDB" id="A0A072NWQ2"/>
<evidence type="ECO:0000313" key="3">
    <source>
        <dbReference type="Proteomes" id="UP000027920"/>
    </source>
</evidence>
<reference evidence="2 3" key="1">
    <citation type="submission" date="2013-03" db="EMBL/GenBank/DDBJ databases">
        <title>The Genome Sequence of Exophiala aquamarina CBS 119918.</title>
        <authorList>
            <consortium name="The Broad Institute Genomics Platform"/>
            <person name="Cuomo C."/>
            <person name="de Hoog S."/>
            <person name="Gorbushina A."/>
            <person name="Walker B."/>
            <person name="Young S.K."/>
            <person name="Zeng Q."/>
            <person name="Gargeya S."/>
            <person name="Fitzgerald M."/>
            <person name="Haas B."/>
            <person name="Abouelleil A."/>
            <person name="Allen A.W."/>
            <person name="Alvarado L."/>
            <person name="Arachchi H.M."/>
            <person name="Berlin A.M."/>
            <person name="Chapman S.B."/>
            <person name="Gainer-Dewar J."/>
            <person name="Goldberg J."/>
            <person name="Griggs A."/>
            <person name="Gujja S."/>
            <person name="Hansen M."/>
            <person name="Howarth C."/>
            <person name="Imamovic A."/>
            <person name="Ireland A."/>
            <person name="Larimer J."/>
            <person name="McCowan C."/>
            <person name="Murphy C."/>
            <person name="Pearson M."/>
            <person name="Poon T.W."/>
            <person name="Priest M."/>
            <person name="Roberts A."/>
            <person name="Saif S."/>
            <person name="Shea T."/>
            <person name="Sisk P."/>
            <person name="Sykes S."/>
            <person name="Wortman J."/>
            <person name="Nusbaum C."/>
            <person name="Birren B."/>
        </authorList>
    </citation>
    <scope>NUCLEOTIDE SEQUENCE [LARGE SCALE GENOMIC DNA]</scope>
    <source>
        <strain evidence="2 3">CBS 119918</strain>
    </source>
</reference>
<dbReference type="GeneID" id="25286936"/>
<dbReference type="RefSeq" id="XP_013254641.1">
    <property type="nucleotide sequence ID" value="XM_013399187.1"/>
</dbReference>
<dbReference type="HOGENOM" id="CLU_2250163_0_0_1"/>
<evidence type="ECO:0000256" key="1">
    <source>
        <dbReference type="SAM" id="MobiDB-lite"/>
    </source>
</evidence>
<dbReference type="PANTHER" id="PTHR35802:SF1">
    <property type="entry name" value="PROTEASE SYNTHASE AND SPORULATION PROTEIN PAI 2"/>
    <property type="match status" value="1"/>
</dbReference>
<dbReference type="Gene3D" id="2.30.110.10">
    <property type="entry name" value="Electron Transport, Fmn-binding Protein, Chain A"/>
    <property type="match status" value="1"/>
</dbReference>
<sequence>MSEGSLEYDSTPKAELAAKGQEPDGKGTAWEVDDAPKPYIEIMKKAIIGIEIEVKSMVGKWKMSQELKAEDRKGVKPGLREMIDEISRVVADIVEMKSIDISRH</sequence>
<dbReference type="InterPro" id="IPR007396">
    <property type="entry name" value="TR_PAI2-type"/>
</dbReference>
<gene>
    <name evidence="2" type="ORF">A1O9_12041</name>
</gene>
<dbReference type="EMBL" id="AMGV01000020">
    <property type="protein sequence ID" value="KEF52051.1"/>
    <property type="molecule type" value="Genomic_DNA"/>
</dbReference>
<evidence type="ECO:0000313" key="2">
    <source>
        <dbReference type="EMBL" id="KEF52051.1"/>
    </source>
</evidence>
<dbReference type="Proteomes" id="UP000027920">
    <property type="component" value="Unassembled WGS sequence"/>
</dbReference>
<dbReference type="VEuPathDB" id="FungiDB:A1O9_12041"/>
<comment type="caution">
    <text evidence="2">The sequence shown here is derived from an EMBL/GenBank/DDBJ whole genome shotgun (WGS) entry which is preliminary data.</text>
</comment>
<dbReference type="Pfam" id="PF04299">
    <property type="entry name" value="FMN_bind_2"/>
    <property type="match status" value="1"/>
</dbReference>
<feature type="region of interest" description="Disordered" evidence="1">
    <location>
        <begin position="1"/>
        <end position="32"/>
    </location>
</feature>
<dbReference type="PANTHER" id="PTHR35802">
    <property type="entry name" value="PROTEASE SYNTHASE AND SPORULATION PROTEIN PAI 2"/>
    <property type="match status" value="1"/>
</dbReference>
<organism evidence="2 3">
    <name type="scientific">Exophiala aquamarina CBS 119918</name>
    <dbReference type="NCBI Taxonomy" id="1182545"/>
    <lineage>
        <taxon>Eukaryota</taxon>
        <taxon>Fungi</taxon>
        <taxon>Dikarya</taxon>
        <taxon>Ascomycota</taxon>
        <taxon>Pezizomycotina</taxon>
        <taxon>Eurotiomycetes</taxon>
        <taxon>Chaetothyriomycetidae</taxon>
        <taxon>Chaetothyriales</taxon>
        <taxon>Herpotrichiellaceae</taxon>
        <taxon>Exophiala</taxon>
    </lineage>
</organism>
<dbReference type="InterPro" id="IPR012349">
    <property type="entry name" value="Split_barrel_FMN-bd"/>
</dbReference>
<dbReference type="OrthoDB" id="2101473at2759"/>
<dbReference type="SUPFAM" id="SSF50475">
    <property type="entry name" value="FMN-binding split barrel"/>
    <property type="match status" value="1"/>
</dbReference>
<name>A0A072NWQ2_9EURO</name>
<proteinExistence type="predicted"/>
<accession>A0A072NWQ2</accession>
<protein>
    <submittedName>
        <fullName evidence="2">Transcriptional regulator</fullName>
    </submittedName>
</protein>
<keyword evidence="3" id="KW-1185">Reference proteome</keyword>